<organism evidence="2 3">
    <name type="scientific">Salinivirga cyanobacteriivorans</name>
    <dbReference type="NCBI Taxonomy" id="1307839"/>
    <lineage>
        <taxon>Bacteria</taxon>
        <taxon>Pseudomonadati</taxon>
        <taxon>Bacteroidota</taxon>
        <taxon>Bacteroidia</taxon>
        <taxon>Bacteroidales</taxon>
        <taxon>Salinivirgaceae</taxon>
        <taxon>Salinivirga</taxon>
    </lineage>
</organism>
<reference evidence="2 3" key="1">
    <citation type="submission" date="2015-11" db="EMBL/GenBank/DDBJ databases">
        <title>Description and complete genome sequence of a novel strain predominating in hypersaline microbial mats and representing a new family of the Bacteriodetes phylum.</title>
        <authorList>
            <person name="Spring S."/>
            <person name="Bunk B."/>
            <person name="Sproer C."/>
            <person name="Klenk H.-P."/>
        </authorList>
    </citation>
    <scope>NUCLEOTIDE SEQUENCE [LARGE SCALE GENOMIC DNA]</scope>
    <source>
        <strain evidence="2 3">L21-Spi-D4</strain>
    </source>
</reference>
<dbReference type="RefSeq" id="WP_057951750.1">
    <property type="nucleotide sequence ID" value="NZ_CP013118.1"/>
</dbReference>
<evidence type="ECO:0000313" key="3">
    <source>
        <dbReference type="Proteomes" id="UP000064893"/>
    </source>
</evidence>
<name>A0A0S2HVW3_9BACT</name>
<keyword evidence="3" id="KW-1185">Reference proteome</keyword>
<evidence type="ECO:0000259" key="1">
    <source>
        <dbReference type="Pfam" id="PF18978"/>
    </source>
</evidence>
<accession>A0A0S2HVW3</accession>
<dbReference type="InterPro" id="IPR043768">
    <property type="entry name" value="DUF5714"/>
</dbReference>
<dbReference type="Proteomes" id="UP000064893">
    <property type="component" value="Chromosome"/>
</dbReference>
<evidence type="ECO:0000313" key="2">
    <source>
        <dbReference type="EMBL" id="ALO14176.1"/>
    </source>
</evidence>
<dbReference type="EMBL" id="CP013118">
    <property type="protein sequence ID" value="ALO14176.1"/>
    <property type="molecule type" value="Genomic_DNA"/>
</dbReference>
<feature type="domain" description="DUF5714" evidence="1">
    <location>
        <begin position="63"/>
        <end position="237"/>
    </location>
</feature>
<proteinExistence type="predicted"/>
<dbReference type="PATRIC" id="fig|1307839.3.peg.541"/>
<protein>
    <recommendedName>
        <fullName evidence="1">DUF5714 domain-containing protein</fullName>
    </recommendedName>
</protein>
<dbReference type="AlphaFoldDB" id="A0A0S2HVW3"/>
<sequence length="240" mass="26742">MIRNRFLIHKSGCAVCGKPLTYSTSFEKHKCYYCEKDIETDIFCDNGHFVCDACHRVNANDLIQSECLNYKGTNALVFVNRIMENKLFNLHGPEHHFLVPAALLTAYNNATGNIKNLKEALKILRTRMVKIPGNICGTNGGCGAVLGLGAFVSYITKTTALSEKKWAKLHAVTAAGLMQVSKYGGPRCCKRNTYIAILEGITWLSETLNITLDKPSPIVCGFHLRNKECLETDCLFYKSH</sequence>
<dbReference type="Pfam" id="PF18978">
    <property type="entry name" value="DUF5714"/>
    <property type="match status" value="1"/>
</dbReference>
<dbReference type="STRING" id="1307839.L21SP5_00500"/>
<gene>
    <name evidence="2" type="ORF">L21SP5_00500</name>
</gene>
<dbReference type="KEGG" id="blq:L21SP5_00500"/>